<dbReference type="InterPro" id="IPR058982">
    <property type="entry name" value="Beta-barrel_AprE"/>
</dbReference>
<evidence type="ECO:0000256" key="3">
    <source>
        <dbReference type="ARBA" id="ARBA00022448"/>
    </source>
</evidence>
<evidence type="ECO:0000256" key="5">
    <source>
        <dbReference type="ARBA" id="ARBA00022989"/>
    </source>
</evidence>
<dbReference type="PANTHER" id="PTHR30386:SF26">
    <property type="entry name" value="TRANSPORT PROTEIN COMB"/>
    <property type="match status" value="1"/>
</dbReference>
<dbReference type="GO" id="GO:0009306">
    <property type="term" value="P:protein secretion"/>
    <property type="evidence" value="ECO:0007669"/>
    <property type="project" value="InterPro"/>
</dbReference>
<dbReference type="PRINTS" id="PR01490">
    <property type="entry name" value="RTXTOXIND"/>
</dbReference>
<dbReference type="KEGG" id="sphk:SKP52_23430"/>
<evidence type="ECO:0000313" key="10">
    <source>
        <dbReference type="Proteomes" id="UP000030907"/>
    </source>
</evidence>
<proteinExistence type="inferred from homology"/>
<dbReference type="EMBL" id="CP009122">
    <property type="protein sequence ID" value="AJA11528.1"/>
    <property type="molecule type" value="Genomic_DNA"/>
</dbReference>
<name>A0A0A7PQE6_9SPHN</name>
<evidence type="ECO:0000256" key="6">
    <source>
        <dbReference type="ARBA" id="ARBA00023136"/>
    </source>
</evidence>
<evidence type="ECO:0000256" key="7">
    <source>
        <dbReference type="SAM" id="MobiDB-lite"/>
    </source>
</evidence>
<keyword evidence="10" id="KW-1185">Reference proteome</keyword>
<accession>A0A0A7PQE6</accession>
<feature type="region of interest" description="Disordered" evidence="7">
    <location>
        <begin position="1"/>
        <end position="27"/>
    </location>
</feature>
<gene>
    <name evidence="9" type="ORF">SKP52_23430</name>
</gene>
<dbReference type="GO" id="GO:0016020">
    <property type="term" value="C:membrane"/>
    <property type="evidence" value="ECO:0007669"/>
    <property type="project" value="UniProtKB-SubCell"/>
</dbReference>
<evidence type="ECO:0000259" key="8">
    <source>
        <dbReference type="Pfam" id="PF26002"/>
    </source>
</evidence>
<dbReference type="InterPro" id="IPR050739">
    <property type="entry name" value="MFP"/>
</dbReference>
<evidence type="ECO:0000256" key="1">
    <source>
        <dbReference type="ARBA" id="ARBA00004167"/>
    </source>
</evidence>
<dbReference type="PROSITE" id="PS00543">
    <property type="entry name" value="HLYD_FAMILY"/>
    <property type="match status" value="1"/>
</dbReference>
<evidence type="ECO:0000256" key="2">
    <source>
        <dbReference type="ARBA" id="ARBA00009477"/>
    </source>
</evidence>
<dbReference type="STRING" id="1515612.SKP52_23430"/>
<keyword evidence="3" id="KW-0813">Transport</keyword>
<evidence type="ECO:0000256" key="4">
    <source>
        <dbReference type="ARBA" id="ARBA00022692"/>
    </source>
</evidence>
<dbReference type="Gene3D" id="2.40.30.170">
    <property type="match status" value="1"/>
</dbReference>
<evidence type="ECO:0000313" key="9">
    <source>
        <dbReference type="EMBL" id="AJA11528.1"/>
    </source>
</evidence>
<reference evidence="9 10" key="1">
    <citation type="journal article" date="2015" name="Int. J. Syst. Evol. Microbiol.">
        <title>Description of Sphingopyxis fribergensis sp. nov. - a soil bacterium with the ability to degrade styrene and phenylacetic acid.</title>
        <authorList>
            <person name="Oelschlagel M."/>
            <person name="Ruckert C."/>
            <person name="Kalinowski J."/>
            <person name="Schmidt G."/>
            <person name="Schlomann M."/>
            <person name="Tischler D."/>
        </authorList>
    </citation>
    <scope>NUCLEOTIDE SEQUENCE [LARGE SCALE GENOMIC DNA]</scope>
    <source>
        <strain evidence="9 10">Kp5.2</strain>
    </source>
</reference>
<organism evidence="9 10">
    <name type="scientific">Sphingopyxis fribergensis</name>
    <dbReference type="NCBI Taxonomy" id="1515612"/>
    <lineage>
        <taxon>Bacteria</taxon>
        <taxon>Pseudomonadati</taxon>
        <taxon>Pseudomonadota</taxon>
        <taxon>Alphaproteobacteria</taxon>
        <taxon>Sphingomonadales</taxon>
        <taxon>Sphingomonadaceae</taxon>
        <taxon>Sphingopyxis</taxon>
    </lineage>
</organism>
<keyword evidence="6" id="KW-0472">Membrane</keyword>
<dbReference type="Proteomes" id="UP000030907">
    <property type="component" value="Chromosome"/>
</dbReference>
<sequence length="427" mass="44133">MDAFDNPARNGMTGPERDGASTEPSNRAVSGSEFLAAAANVTAAASTIPLAIQAILVPDASGRIVLPAGASIDDITISGTDLVITMPNGQVFIIPGGAVDVPAIVVDGDTVPASTVAQLLENLGELNPEAGVRSSGGNFADPEGPIQDAYALGDLLPYTQLAFPQPEDRELLPAVQDEEPTLRIVTPDQPAGLAAATASVNEAGLPARGNEPAGSNSAANSETTTGSIVYGAGDGLDSLTINGTAITAVGQVIITPLGQLTITSLAPGNVGYSYTLADNTNANANLTDPFTVIVTDRVNAGEQIMQVVPLGDKLLIETRVTPRDIAFIKVGDPANVKVTAYDFSIYGGLKGRVVRVSADSIYDEVERQAYFTVVVETTNSYLTSNGRRLPITPGMLCDVEIVTGKKSVLSYLLKPVLKVSGSALTER</sequence>
<dbReference type="Pfam" id="PF26002">
    <property type="entry name" value="Beta-barrel_AprE"/>
    <property type="match status" value="1"/>
</dbReference>
<comment type="similarity">
    <text evidence="2">Belongs to the membrane fusion protein (MFP) (TC 8.A.1) family.</text>
</comment>
<dbReference type="AlphaFoldDB" id="A0A0A7PQE6"/>
<protein>
    <recommendedName>
        <fullName evidence="8">AprE-like beta-barrel domain-containing protein</fullName>
    </recommendedName>
</protein>
<dbReference type="InterPro" id="IPR006144">
    <property type="entry name" value="Secretion_HlyD_CS"/>
</dbReference>
<comment type="subcellular location">
    <subcellularLocation>
        <location evidence="1">Membrane</location>
        <topology evidence="1">Single-pass membrane protein</topology>
    </subcellularLocation>
</comment>
<keyword evidence="5" id="KW-1133">Transmembrane helix</keyword>
<keyword evidence="4" id="KW-0812">Transmembrane</keyword>
<feature type="domain" description="AprE-like beta-barrel" evidence="8">
    <location>
        <begin position="314"/>
        <end position="404"/>
    </location>
</feature>
<dbReference type="PANTHER" id="PTHR30386">
    <property type="entry name" value="MEMBRANE FUSION SUBUNIT OF EMRAB-TOLC MULTIDRUG EFFLUX PUMP"/>
    <property type="match status" value="1"/>
</dbReference>
<dbReference type="HOGENOM" id="CLU_642352_0_0_5"/>